<dbReference type="OrthoDB" id="9977941at2759"/>
<sequence length="331" mass="35599">MVRKDLLCARKIELIHQFQKGTVVADITKCTQNTGFLVALLDRPDIWWVDGISGSSGEPQFLAGIKGVTSSFGITPIGRPLINSNSYAVVAGNVSGSTMSPVPGSFAVYRLMLKEYPGWLPGVRMDRIADIPDAGLLKGITTVPGIPSSDLTVLIADSMNGTVYYVNLESGYQEVVIAGEETMAPLFWEGEPLEGVNSLYYESSTHMLYYTNSIKGLFARIPLDWATYHPVGEAEIIADAIGDDIVLDQQRLKAYLPGGSSNQMYEIGLQDGSVRVIAGGLEDPTVAGATCAFLDRDNDSLIIGTVGTQLATIANVRPEGGKIMRLDISDE</sequence>
<dbReference type="InterPro" id="IPR052998">
    <property type="entry name" value="Hetero-Diels-Alderase-like"/>
</dbReference>
<gene>
    <name evidence="1" type="ORF">BDY21DRAFT_367057</name>
</gene>
<dbReference type="InterPro" id="IPR011042">
    <property type="entry name" value="6-blade_b-propeller_TolB-like"/>
</dbReference>
<dbReference type="SUPFAM" id="SSF63829">
    <property type="entry name" value="Calcium-dependent phosphotriesterase"/>
    <property type="match status" value="1"/>
</dbReference>
<dbReference type="PANTHER" id="PTHR42060">
    <property type="entry name" value="NHL REPEAT-CONTAINING PROTEIN-RELATED"/>
    <property type="match status" value="1"/>
</dbReference>
<evidence type="ECO:0008006" key="3">
    <source>
        <dbReference type="Google" id="ProtNLM"/>
    </source>
</evidence>
<dbReference type="AlphaFoldDB" id="A0A6A6NNM3"/>
<organism evidence="1 2">
    <name type="scientific">Lineolata rhizophorae</name>
    <dbReference type="NCBI Taxonomy" id="578093"/>
    <lineage>
        <taxon>Eukaryota</taxon>
        <taxon>Fungi</taxon>
        <taxon>Dikarya</taxon>
        <taxon>Ascomycota</taxon>
        <taxon>Pezizomycotina</taxon>
        <taxon>Dothideomycetes</taxon>
        <taxon>Dothideomycetes incertae sedis</taxon>
        <taxon>Lineolatales</taxon>
        <taxon>Lineolataceae</taxon>
        <taxon>Lineolata</taxon>
    </lineage>
</organism>
<proteinExistence type="predicted"/>
<evidence type="ECO:0000313" key="2">
    <source>
        <dbReference type="Proteomes" id="UP000799766"/>
    </source>
</evidence>
<accession>A0A6A6NNM3</accession>
<evidence type="ECO:0000313" key="1">
    <source>
        <dbReference type="EMBL" id="KAF2453259.1"/>
    </source>
</evidence>
<keyword evidence="2" id="KW-1185">Reference proteome</keyword>
<dbReference type="Gene3D" id="2.120.10.30">
    <property type="entry name" value="TolB, C-terminal domain"/>
    <property type="match status" value="1"/>
</dbReference>
<reference evidence="1" key="1">
    <citation type="journal article" date="2020" name="Stud. Mycol.">
        <title>101 Dothideomycetes genomes: a test case for predicting lifestyles and emergence of pathogens.</title>
        <authorList>
            <person name="Haridas S."/>
            <person name="Albert R."/>
            <person name="Binder M."/>
            <person name="Bloem J."/>
            <person name="Labutti K."/>
            <person name="Salamov A."/>
            <person name="Andreopoulos B."/>
            <person name="Baker S."/>
            <person name="Barry K."/>
            <person name="Bills G."/>
            <person name="Bluhm B."/>
            <person name="Cannon C."/>
            <person name="Castanera R."/>
            <person name="Culley D."/>
            <person name="Daum C."/>
            <person name="Ezra D."/>
            <person name="Gonzalez J."/>
            <person name="Henrissat B."/>
            <person name="Kuo A."/>
            <person name="Liang C."/>
            <person name="Lipzen A."/>
            <person name="Lutzoni F."/>
            <person name="Magnuson J."/>
            <person name="Mondo S."/>
            <person name="Nolan M."/>
            <person name="Ohm R."/>
            <person name="Pangilinan J."/>
            <person name="Park H.-J."/>
            <person name="Ramirez L."/>
            <person name="Alfaro M."/>
            <person name="Sun H."/>
            <person name="Tritt A."/>
            <person name="Yoshinaga Y."/>
            <person name="Zwiers L.-H."/>
            <person name="Turgeon B."/>
            <person name="Goodwin S."/>
            <person name="Spatafora J."/>
            <person name="Crous P."/>
            <person name="Grigoriev I."/>
        </authorList>
    </citation>
    <scope>NUCLEOTIDE SEQUENCE</scope>
    <source>
        <strain evidence="1">ATCC 16933</strain>
    </source>
</reference>
<dbReference type="PANTHER" id="PTHR42060:SF1">
    <property type="entry name" value="NHL REPEAT-CONTAINING PROTEIN"/>
    <property type="match status" value="1"/>
</dbReference>
<dbReference type="EMBL" id="MU001698">
    <property type="protein sequence ID" value="KAF2453259.1"/>
    <property type="molecule type" value="Genomic_DNA"/>
</dbReference>
<dbReference type="Proteomes" id="UP000799766">
    <property type="component" value="Unassembled WGS sequence"/>
</dbReference>
<protein>
    <recommendedName>
        <fullName evidence="3">SMP-30/Gluconolactonase/LRE-like region domain-containing protein</fullName>
    </recommendedName>
</protein>
<name>A0A6A6NNM3_9PEZI</name>